<dbReference type="AlphaFoldDB" id="A0A0P1KQR4"/>
<proteinExistence type="predicted"/>
<dbReference type="Proteomes" id="UP000236544">
    <property type="component" value="Unassembled WGS sequence"/>
</dbReference>
<sequence length="321" mass="36178">MRSFRKSGESACLKKRKNYQFIPIKQTSSFEALKTLPDLASSKQLTPDAIFNGAQRELKQVKLDSLKINECVLQDISSEAAQTDKIEHQLQVSMRKLHRHYRRIIKKREILENSASRNIECCSAAINKIEASLGSLKDLSDFLVSSIYKKDAELPFKNRLFSDQEINRQHYPLLFEALSEYELSQDSQTDNGSAISARSAAHLCKSEPQILPGTFGQDHEVLCERQSDLKSAIVQYEGDINSLDSVPLQVSTNGSFAKQHTRLKTARTSIPEVMLMPQFRKASNASVITTYEQACHPCQVDDQEVFGKLAGSLHKSLDIRK</sequence>
<name>A0A0P1KQR4_9SACH</name>
<dbReference type="OrthoDB" id="4036527at2759"/>
<accession>A0A0P1KQR4</accession>
<dbReference type="EMBL" id="LN890563">
    <property type="protein sequence ID" value="CUS21947.1"/>
    <property type="molecule type" value="Genomic_DNA"/>
</dbReference>
<keyword evidence="2" id="KW-1185">Reference proteome</keyword>
<organism evidence="1 2">
    <name type="scientific">Lachancea quebecensis</name>
    <dbReference type="NCBI Taxonomy" id="1654605"/>
    <lineage>
        <taxon>Eukaryota</taxon>
        <taxon>Fungi</taxon>
        <taxon>Dikarya</taxon>
        <taxon>Ascomycota</taxon>
        <taxon>Saccharomycotina</taxon>
        <taxon>Saccharomycetes</taxon>
        <taxon>Saccharomycetales</taxon>
        <taxon>Saccharomycetaceae</taxon>
        <taxon>Lachancea</taxon>
    </lineage>
</organism>
<evidence type="ECO:0000313" key="1">
    <source>
        <dbReference type="EMBL" id="CUS21947.1"/>
    </source>
</evidence>
<reference evidence="2" key="1">
    <citation type="submission" date="2015-10" db="EMBL/GenBank/DDBJ databases">
        <authorList>
            <person name="Devillers H."/>
        </authorList>
    </citation>
    <scope>NUCLEOTIDE SEQUENCE [LARGE SCALE GENOMIC DNA]</scope>
</reference>
<gene>
    <name evidence="1" type="ORF">LAQU0_S04e04500g</name>
</gene>
<protein>
    <submittedName>
        <fullName evidence="1">LAQU0S04e04500g1_1</fullName>
    </submittedName>
</protein>
<evidence type="ECO:0000313" key="2">
    <source>
        <dbReference type="Proteomes" id="UP000236544"/>
    </source>
</evidence>